<dbReference type="EMBL" id="JAQIBC010000003">
    <property type="protein sequence ID" value="MDM5263818.1"/>
    <property type="molecule type" value="Genomic_DNA"/>
</dbReference>
<reference evidence="2" key="1">
    <citation type="submission" date="2023-01" db="EMBL/GenBank/DDBJ databases">
        <title>Sulfurovum sp. XTW-4 genome assembly.</title>
        <authorList>
            <person name="Wang J."/>
        </authorList>
    </citation>
    <scope>NUCLEOTIDE SEQUENCE</scope>
    <source>
        <strain evidence="2">XTW-4</strain>
    </source>
</reference>
<name>A0ABT7QRU7_9BACT</name>
<feature type="transmembrane region" description="Helical" evidence="1">
    <location>
        <begin position="42"/>
        <end position="64"/>
    </location>
</feature>
<evidence type="ECO:0000256" key="1">
    <source>
        <dbReference type="SAM" id="Phobius"/>
    </source>
</evidence>
<keyword evidence="3" id="KW-1185">Reference proteome</keyword>
<evidence type="ECO:0000313" key="2">
    <source>
        <dbReference type="EMBL" id="MDM5263818.1"/>
    </source>
</evidence>
<keyword evidence="1" id="KW-0472">Membrane</keyword>
<keyword evidence="1" id="KW-1133">Transmembrane helix</keyword>
<keyword evidence="1" id="KW-0812">Transmembrane</keyword>
<feature type="transmembrane region" description="Helical" evidence="1">
    <location>
        <begin position="6"/>
        <end position="30"/>
    </location>
</feature>
<evidence type="ECO:0008006" key="4">
    <source>
        <dbReference type="Google" id="ProtNLM"/>
    </source>
</evidence>
<accession>A0ABT7QRU7</accession>
<feature type="transmembrane region" description="Helical" evidence="1">
    <location>
        <begin position="70"/>
        <end position="87"/>
    </location>
</feature>
<gene>
    <name evidence="2" type="ORF">PF327_06370</name>
</gene>
<feature type="transmembrane region" description="Helical" evidence="1">
    <location>
        <begin position="108"/>
        <end position="133"/>
    </location>
</feature>
<dbReference type="RefSeq" id="WP_008245615.1">
    <property type="nucleotide sequence ID" value="NZ_JAQIBC010000003.1"/>
</dbReference>
<organism evidence="2 3">
    <name type="scientific">Sulfurovum xiamenensis</name>
    <dbReference type="NCBI Taxonomy" id="3019066"/>
    <lineage>
        <taxon>Bacteria</taxon>
        <taxon>Pseudomonadati</taxon>
        <taxon>Campylobacterota</taxon>
        <taxon>Epsilonproteobacteria</taxon>
        <taxon>Campylobacterales</taxon>
        <taxon>Sulfurovaceae</taxon>
        <taxon>Sulfurovum</taxon>
    </lineage>
</organism>
<proteinExistence type="predicted"/>
<evidence type="ECO:0000313" key="3">
    <source>
        <dbReference type="Proteomes" id="UP001169066"/>
    </source>
</evidence>
<protein>
    <recommendedName>
        <fullName evidence="4">DUF4149 domain-containing protein</fullName>
    </recommendedName>
</protein>
<sequence length="141" mass="15474">MVEEMLAAHSILVKVFLGFLVGGLLIPMMTANNPLGFRKASFIYTMIFQALATMIAFAGIVAVFTGDLGWSVTTIIMVVVWAVLMYIEIKKYKLIKIANLDNAEAHKLLKGAFLKISFVQILLVVVMIVLMVLKAKGVIAL</sequence>
<dbReference type="Proteomes" id="UP001169066">
    <property type="component" value="Unassembled WGS sequence"/>
</dbReference>
<comment type="caution">
    <text evidence="2">The sequence shown here is derived from an EMBL/GenBank/DDBJ whole genome shotgun (WGS) entry which is preliminary data.</text>
</comment>